<protein>
    <submittedName>
        <fullName evidence="3">Uncharacterized protein LOC117643071</fullName>
    </submittedName>
</protein>
<proteinExistence type="predicted"/>
<organism evidence="3">
    <name type="scientific">Thrips palmi</name>
    <name type="common">Melon thrips</name>
    <dbReference type="NCBI Taxonomy" id="161013"/>
    <lineage>
        <taxon>Eukaryota</taxon>
        <taxon>Metazoa</taxon>
        <taxon>Ecdysozoa</taxon>
        <taxon>Arthropoda</taxon>
        <taxon>Hexapoda</taxon>
        <taxon>Insecta</taxon>
        <taxon>Pterygota</taxon>
        <taxon>Neoptera</taxon>
        <taxon>Paraneoptera</taxon>
        <taxon>Thysanoptera</taxon>
        <taxon>Terebrantia</taxon>
        <taxon>Thripoidea</taxon>
        <taxon>Thripidae</taxon>
        <taxon>Thrips</taxon>
    </lineage>
</organism>
<dbReference type="RefSeq" id="XP_034237658.1">
    <property type="nucleotide sequence ID" value="XM_034381767.1"/>
</dbReference>
<evidence type="ECO:0000313" key="3">
    <source>
        <dbReference type="RefSeq" id="XP_034237658.1"/>
    </source>
</evidence>
<dbReference type="OrthoDB" id="8196253at2759"/>
<evidence type="ECO:0000313" key="2">
    <source>
        <dbReference type="Proteomes" id="UP000515158"/>
    </source>
</evidence>
<feature type="signal peptide" evidence="1">
    <location>
        <begin position="1"/>
        <end position="19"/>
    </location>
</feature>
<keyword evidence="1" id="KW-0732">Signal</keyword>
<evidence type="ECO:0000256" key="1">
    <source>
        <dbReference type="SAM" id="SignalP"/>
    </source>
</evidence>
<dbReference type="AlphaFoldDB" id="A0A6P8YDA3"/>
<dbReference type="KEGG" id="tpal:117643071"/>
<gene>
    <name evidence="3" type="primary">LOC117643071</name>
</gene>
<dbReference type="Proteomes" id="UP000515158">
    <property type="component" value="Unplaced"/>
</dbReference>
<name>A0A6P8YDA3_THRPL</name>
<keyword evidence="2" id="KW-1185">Reference proteome</keyword>
<reference evidence="3" key="1">
    <citation type="submission" date="2025-08" db="UniProtKB">
        <authorList>
            <consortium name="RefSeq"/>
        </authorList>
    </citation>
    <scope>IDENTIFICATION</scope>
    <source>
        <tissue evidence="3">Total insect</tissue>
    </source>
</reference>
<sequence>MKFLAITLLAVCLIQGNNAQFGSLRNLVSGAVNTAQNAVSSTRSAVSNAVSNVASAASDRASGVLSGALDTASSIRNSLPGGAQALIDSATADISVDSLTAAANNLAPNDLLQTINGAADEVKTIASGVQSQIEETINSVNQLAEEAVSKATSNRWTAPVKAILEKAVEAGVDVKDCTAASVAESGDSAVAKSITCVADKVTEIATLGKNIANVPIRATTLAKDGAVGYNTCRSSTSTLGKRTCQIRNIAPVAVKSALLVKDTISYATQATRLVATLRVDLTGCAAKAVAGNPIQSAKAAAQIVSCVRSKLGN</sequence>
<accession>A0A6P8YDA3</accession>
<dbReference type="GeneID" id="117643071"/>
<feature type="chain" id="PRO_5028418909" evidence="1">
    <location>
        <begin position="20"/>
        <end position="313"/>
    </location>
</feature>
<dbReference type="InParanoid" id="A0A6P8YDA3"/>